<sequence length="293" mass="32376">MSRNFPAGRGGRVGEQRHRFRVMPQNYCAVARCPSRAVSDVAYHKFPVDSPQRQQWIDFVRSSGRGLAWTPRISSRVCSRHFAPSCYRHDPVRLAQLGFPVKGLLLVPGALPTVYLGVDHRDHRGADLRPAGAAASTAEPIVERPRLESCSGMGCGPAVPVANHVVRMVKRTTTTGPEKADASTQCAVRMTMKATQALSHPRGSRTVAVQTMISMANEQLKTDGNRAASRSFRVSETCVRDRRKQKQKIVHSKASRKGFSGPQQGRFPQIKELLGEYVLEQRAAQRPVTTELL</sequence>
<evidence type="ECO:0000256" key="5">
    <source>
        <dbReference type="PROSITE-ProRule" id="PRU00309"/>
    </source>
</evidence>
<feature type="region of interest" description="Disordered" evidence="6">
    <location>
        <begin position="242"/>
        <end position="266"/>
    </location>
</feature>
<comment type="caution">
    <text evidence="8">The sequence shown here is derived from an EMBL/GenBank/DDBJ whole genome shotgun (WGS) entry which is preliminary data.</text>
</comment>
<dbReference type="InterPro" id="IPR026516">
    <property type="entry name" value="THAP1/10"/>
</dbReference>
<dbReference type="Proteomes" id="UP000821866">
    <property type="component" value="Chromosome 10"/>
</dbReference>
<evidence type="ECO:0000256" key="1">
    <source>
        <dbReference type="ARBA" id="ARBA00022723"/>
    </source>
</evidence>
<feature type="compositionally biased region" description="Basic residues" evidence="6">
    <location>
        <begin position="242"/>
        <end position="256"/>
    </location>
</feature>
<keyword evidence="3" id="KW-0862">Zinc</keyword>
<dbReference type="GO" id="GO:0043565">
    <property type="term" value="F:sequence-specific DNA binding"/>
    <property type="evidence" value="ECO:0007669"/>
    <property type="project" value="InterPro"/>
</dbReference>
<reference evidence="8" key="2">
    <citation type="submission" date="2021-09" db="EMBL/GenBank/DDBJ databases">
        <authorList>
            <person name="Jia N."/>
            <person name="Wang J."/>
            <person name="Shi W."/>
            <person name="Du L."/>
            <person name="Sun Y."/>
            <person name="Zhan W."/>
            <person name="Jiang J."/>
            <person name="Wang Q."/>
            <person name="Zhang B."/>
            <person name="Ji P."/>
            <person name="Sakyi L.B."/>
            <person name="Cui X."/>
            <person name="Yuan T."/>
            <person name="Jiang B."/>
            <person name="Yang W."/>
            <person name="Lam T.T.-Y."/>
            <person name="Chang Q."/>
            <person name="Ding S."/>
            <person name="Wang X."/>
            <person name="Zhu J."/>
            <person name="Ruan X."/>
            <person name="Zhao L."/>
            <person name="Wei J."/>
            <person name="Que T."/>
            <person name="Du C."/>
            <person name="Cheng J."/>
            <person name="Dai P."/>
            <person name="Han X."/>
            <person name="Huang E."/>
            <person name="Gao Y."/>
            <person name="Liu J."/>
            <person name="Shao H."/>
            <person name="Ye R."/>
            <person name="Li L."/>
            <person name="Wei W."/>
            <person name="Wang X."/>
            <person name="Wang C."/>
            <person name="Huo Q."/>
            <person name="Li W."/>
            <person name="Guo W."/>
            <person name="Chen H."/>
            <person name="Chen S."/>
            <person name="Zhou L."/>
            <person name="Zhou L."/>
            <person name="Ni X."/>
            <person name="Tian J."/>
            <person name="Zhou Y."/>
            <person name="Sheng Y."/>
            <person name="Liu T."/>
            <person name="Pan Y."/>
            <person name="Xia L."/>
            <person name="Li J."/>
            <person name="Zhao F."/>
            <person name="Cao W."/>
        </authorList>
    </citation>
    <scope>NUCLEOTIDE SEQUENCE</scope>
    <source>
        <strain evidence="8">Rmic-2018</strain>
        <tissue evidence="8">Larvae</tissue>
    </source>
</reference>
<dbReference type="VEuPathDB" id="VectorBase:LOC119179170"/>
<dbReference type="AlphaFoldDB" id="A0A9J6EQW3"/>
<feature type="domain" description="THAP-type" evidence="7">
    <location>
        <begin position="23"/>
        <end position="115"/>
    </location>
</feature>
<dbReference type="Gene3D" id="6.20.210.20">
    <property type="entry name" value="THAP domain"/>
    <property type="match status" value="1"/>
</dbReference>
<dbReference type="InterPro" id="IPR006612">
    <property type="entry name" value="THAP_Znf"/>
</dbReference>
<evidence type="ECO:0000256" key="3">
    <source>
        <dbReference type="ARBA" id="ARBA00022833"/>
    </source>
</evidence>
<protein>
    <recommendedName>
        <fullName evidence="7">THAP-type domain-containing protein</fullName>
    </recommendedName>
</protein>
<name>A0A9J6EQW3_RHIMP</name>
<keyword evidence="9" id="KW-1185">Reference proteome</keyword>
<dbReference type="SMART" id="SM00980">
    <property type="entry name" value="THAP"/>
    <property type="match status" value="1"/>
</dbReference>
<evidence type="ECO:0000313" key="8">
    <source>
        <dbReference type="EMBL" id="KAH8036907.1"/>
    </source>
</evidence>
<evidence type="ECO:0000256" key="6">
    <source>
        <dbReference type="SAM" id="MobiDB-lite"/>
    </source>
</evidence>
<keyword evidence="4 5" id="KW-0238">DNA-binding</keyword>
<dbReference type="PANTHER" id="PTHR46600:SF11">
    <property type="entry name" value="THAP DOMAIN-CONTAINING PROTEIN 10"/>
    <property type="match status" value="1"/>
</dbReference>
<proteinExistence type="predicted"/>
<dbReference type="Pfam" id="PF05485">
    <property type="entry name" value="THAP"/>
    <property type="match status" value="1"/>
</dbReference>
<dbReference type="SMART" id="SM00692">
    <property type="entry name" value="DM3"/>
    <property type="match status" value="1"/>
</dbReference>
<evidence type="ECO:0000256" key="2">
    <source>
        <dbReference type="ARBA" id="ARBA00022771"/>
    </source>
</evidence>
<keyword evidence="1" id="KW-0479">Metal-binding</keyword>
<evidence type="ECO:0000313" key="9">
    <source>
        <dbReference type="Proteomes" id="UP000821866"/>
    </source>
</evidence>
<dbReference type="VEuPathDB" id="VectorBase:LOC119180410"/>
<organism evidence="8 9">
    <name type="scientific">Rhipicephalus microplus</name>
    <name type="common">Cattle tick</name>
    <name type="synonym">Boophilus microplus</name>
    <dbReference type="NCBI Taxonomy" id="6941"/>
    <lineage>
        <taxon>Eukaryota</taxon>
        <taxon>Metazoa</taxon>
        <taxon>Ecdysozoa</taxon>
        <taxon>Arthropoda</taxon>
        <taxon>Chelicerata</taxon>
        <taxon>Arachnida</taxon>
        <taxon>Acari</taxon>
        <taxon>Parasitiformes</taxon>
        <taxon>Ixodida</taxon>
        <taxon>Ixodoidea</taxon>
        <taxon>Ixodidae</taxon>
        <taxon>Rhipicephalinae</taxon>
        <taxon>Rhipicephalus</taxon>
        <taxon>Boophilus</taxon>
    </lineage>
</organism>
<dbReference type="GO" id="GO:0008270">
    <property type="term" value="F:zinc ion binding"/>
    <property type="evidence" value="ECO:0007669"/>
    <property type="project" value="UniProtKB-KW"/>
</dbReference>
<evidence type="ECO:0000256" key="4">
    <source>
        <dbReference type="ARBA" id="ARBA00023125"/>
    </source>
</evidence>
<dbReference type="InterPro" id="IPR038441">
    <property type="entry name" value="THAP_Znf_sf"/>
</dbReference>
<evidence type="ECO:0000259" key="7">
    <source>
        <dbReference type="PROSITE" id="PS50950"/>
    </source>
</evidence>
<dbReference type="PANTHER" id="PTHR46600">
    <property type="entry name" value="THAP DOMAIN-CONTAINING"/>
    <property type="match status" value="1"/>
</dbReference>
<accession>A0A9J6EQW3</accession>
<keyword evidence="2 5" id="KW-0863">Zinc-finger</keyword>
<dbReference type="PROSITE" id="PS50950">
    <property type="entry name" value="ZF_THAP"/>
    <property type="match status" value="1"/>
</dbReference>
<dbReference type="EMBL" id="JABSTU010000002">
    <property type="protein sequence ID" value="KAH8036907.1"/>
    <property type="molecule type" value="Genomic_DNA"/>
</dbReference>
<dbReference type="SUPFAM" id="SSF57716">
    <property type="entry name" value="Glucocorticoid receptor-like (DNA-binding domain)"/>
    <property type="match status" value="1"/>
</dbReference>
<gene>
    <name evidence="8" type="ORF">HPB51_006968</name>
</gene>
<reference evidence="8" key="1">
    <citation type="journal article" date="2020" name="Cell">
        <title>Large-Scale Comparative Analyses of Tick Genomes Elucidate Their Genetic Diversity and Vector Capacities.</title>
        <authorList>
            <consortium name="Tick Genome and Microbiome Consortium (TIGMIC)"/>
            <person name="Jia N."/>
            <person name="Wang J."/>
            <person name="Shi W."/>
            <person name="Du L."/>
            <person name="Sun Y."/>
            <person name="Zhan W."/>
            <person name="Jiang J.F."/>
            <person name="Wang Q."/>
            <person name="Zhang B."/>
            <person name="Ji P."/>
            <person name="Bell-Sakyi L."/>
            <person name="Cui X.M."/>
            <person name="Yuan T.T."/>
            <person name="Jiang B.G."/>
            <person name="Yang W.F."/>
            <person name="Lam T.T."/>
            <person name="Chang Q.C."/>
            <person name="Ding S.J."/>
            <person name="Wang X.J."/>
            <person name="Zhu J.G."/>
            <person name="Ruan X.D."/>
            <person name="Zhao L."/>
            <person name="Wei J.T."/>
            <person name="Ye R.Z."/>
            <person name="Que T.C."/>
            <person name="Du C.H."/>
            <person name="Zhou Y.H."/>
            <person name="Cheng J.X."/>
            <person name="Dai P.F."/>
            <person name="Guo W.B."/>
            <person name="Han X.H."/>
            <person name="Huang E.J."/>
            <person name="Li L.F."/>
            <person name="Wei W."/>
            <person name="Gao Y.C."/>
            <person name="Liu J.Z."/>
            <person name="Shao H.Z."/>
            <person name="Wang X."/>
            <person name="Wang C.C."/>
            <person name="Yang T.C."/>
            <person name="Huo Q.B."/>
            <person name="Li W."/>
            <person name="Chen H.Y."/>
            <person name="Chen S.E."/>
            <person name="Zhou L.G."/>
            <person name="Ni X.B."/>
            <person name="Tian J.H."/>
            <person name="Sheng Y."/>
            <person name="Liu T."/>
            <person name="Pan Y.S."/>
            <person name="Xia L.Y."/>
            <person name="Li J."/>
            <person name="Zhao F."/>
            <person name="Cao W.C."/>
        </authorList>
    </citation>
    <scope>NUCLEOTIDE SEQUENCE</scope>
    <source>
        <strain evidence="8">Rmic-2018</strain>
    </source>
</reference>